<organism evidence="1 2">
    <name type="scientific">Rhodococcus baikonurensis</name>
    <dbReference type="NCBI Taxonomy" id="172041"/>
    <lineage>
        <taxon>Bacteria</taxon>
        <taxon>Bacillati</taxon>
        <taxon>Actinomycetota</taxon>
        <taxon>Actinomycetes</taxon>
        <taxon>Mycobacteriales</taxon>
        <taxon>Nocardiaceae</taxon>
        <taxon>Rhodococcus</taxon>
        <taxon>Rhodococcus erythropolis group</taxon>
    </lineage>
</organism>
<dbReference type="Proteomes" id="UP001589587">
    <property type="component" value="Unassembled WGS sequence"/>
</dbReference>
<dbReference type="RefSeq" id="WP_378375616.1">
    <property type="nucleotide sequence ID" value="NZ_JBHMAS010000051.1"/>
</dbReference>
<accession>A0ABV5XK50</accession>
<evidence type="ECO:0000313" key="2">
    <source>
        <dbReference type="Proteomes" id="UP001589587"/>
    </source>
</evidence>
<sequence length="177" mass="18860">MLPRQGRFDPVHDETVCPGGSSLGGYLYVGSSVGAVVAEGILRGTDVPKTKLLPYSAIVDFSLTKLVLGESISVASLDTQVGLTAINQDGSLVACTWRDYHDSRMTCTDILVRTPNAHGVRYPCRHGKDELALMLIDRGGALTVDIEETSDLSAPGWGLDLVLATLESGFDLTIDLP</sequence>
<reference evidence="1 2" key="1">
    <citation type="submission" date="2024-09" db="EMBL/GenBank/DDBJ databases">
        <authorList>
            <person name="Sun Q."/>
            <person name="Mori K."/>
        </authorList>
    </citation>
    <scope>NUCLEOTIDE SEQUENCE [LARGE SCALE GENOMIC DNA]</scope>
    <source>
        <strain evidence="1 2">JCM 11411</strain>
    </source>
</reference>
<evidence type="ECO:0008006" key="3">
    <source>
        <dbReference type="Google" id="ProtNLM"/>
    </source>
</evidence>
<name>A0ABV5XK50_9NOCA</name>
<dbReference type="EMBL" id="JBHMAS010000051">
    <property type="protein sequence ID" value="MFB9782843.1"/>
    <property type="molecule type" value="Genomic_DNA"/>
</dbReference>
<protein>
    <recommendedName>
        <fullName evidence="3">RES domain-containing protein</fullName>
    </recommendedName>
</protein>
<gene>
    <name evidence="1" type="ORF">ACFFQ6_24345</name>
</gene>
<evidence type="ECO:0000313" key="1">
    <source>
        <dbReference type="EMBL" id="MFB9782843.1"/>
    </source>
</evidence>
<proteinExistence type="predicted"/>
<keyword evidence="2" id="KW-1185">Reference proteome</keyword>
<comment type="caution">
    <text evidence="1">The sequence shown here is derived from an EMBL/GenBank/DDBJ whole genome shotgun (WGS) entry which is preliminary data.</text>
</comment>